<evidence type="ECO:0000259" key="5">
    <source>
        <dbReference type="Pfam" id="PF00108"/>
    </source>
</evidence>
<dbReference type="InterPro" id="IPR020615">
    <property type="entry name" value="Thiolase_acyl_enz_int_AS"/>
</dbReference>
<dbReference type="PANTHER" id="PTHR18919">
    <property type="entry name" value="ACETYL-COA C-ACYLTRANSFERASE"/>
    <property type="match status" value="1"/>
</dbReference>
<keyword evidence="3" id="KW-0012">Acyltransferase</keyword>
<dbReference type="InterPro" id="IPR016039">
    <property type="entry name" value="Thiolase-like"/>
</dbReference>
<feature type="domain" description="Thiolase N-terminal" evidence="5">
    <location>
        <begin position="5"/>
        <end position="162"/>
    </location>
</feature>
<feature type="transmembrane region" description="Helical" evidence="4">
    <location>
        <begin position="217"/>
        <end position="236"/>
    </location>
</feature>
<reference evidence="6 7" key="1">
    <citation type="submission" date="2024-11" db="EMBL/GenBank/DDBJ databases">
        <title>Chromosome-level genome assembly of the freshwater bivalve Anodonta woodiana.</title>
        <authorList>
            <person name="Chen X."/>
        </authorList>
    </citation>
    <scope>NUCLEOTIDE SEQUENCE [LARGE SCALE GENOMIC DNA]</scope>
    <source>
        <strain evidence="6">MN2024</strain>
        <tissue evidence="6">Gills</tissue>
    </source>
</reference>
<dbReference type="SUPFAM" id="SSF53901">
    <property type="entry name" value="Thiolase-like"/>
    <property type="match status" value="1"/>
</dbReference>
<keyword evidence="2" id="KW-0808">Transferase</keyword>
<protein>
    <recommendedName>
        <fullName evidence="5">Thiolase N-terminal domain-containing protein</fullName>
    </recommendedName>
</protein>
<evidence type="ECO:0000313" key="6">
    <source>
        <dbReference type="EMBL" id="KAL3882460.1"/>
    </source>
</evidence>
<comment type="similarity">
    <text evidence="1">Belongs to the thiolase-like superfamily. Thiolase family.</text>
</comment>
<organism evidence="6 7">
    <name type="scientific">Sinanodonta woodiana</name>
    <name type="common">Chinese pond mussel</name>
    <name type="synonym">Anodonta woodiana</name>
    <dbReference type="NCBI Taxonomy" id="1069815"/>
    <lineage>
        <taxon>Eukaryota</taxon>
        <taxon>Metazoa</taxon>
        <taxon>Spiralia</taxon>
        <taxon>Lophotrochozoa</taxon>
        <taxon>Mollusca</taxon>
        <taxon>Bivalvia</taxon>
        <taxon>Autobranchia</taxon>
        <taxon>Heteroconchia</taxon>
        <taxon>Palaeoheterodonta</taxon>
        <taxon>Unionida</taxon>
        <taxon>Unionoidea</taxon>
        <taxon>Unionidae</taxon>
        <taxon>Unioninae</taxon>
        <taxon>Sinanodonta</taxon>
    </lineage>
</organism>
<proteinExistence type="inferred from homology"/>
<evidence type="ECO:0000256" key="3">
    <source>
        <dbReference type="ARBA" id="ARBA00023315"/>
    </source>
</evidence>
<dbReference type="PROSITE" id="PS00098">
    <property type="entry name" value="THIOLASE_1"/>
    <property type="match status" value="1"/>
</dbReference>
<dbReference type="EMBL" id="JBJQND010000003">
    <property type="protein sequence ID" value="KAL3882460.1"/>
    <property type="molecule type" value="Genomic_DNA"/>
</dbReference>
<dbReference type="Gene3D" id="3.40.47.10">
    <property type="match status" value="1"/>
</dbReference>
<comment type="caution">
    <text evidence="6">The sequence shown here is derived from an EMBL/GenBank/DDBJ whole genome shotgun (WGS) entry which is preliminary data.</text>
</comment>
<evidence type="ECO:0000256" key="1">
    <source>
        <dbReference type="ARBA" id="ARBA00010982"/>
    </source>
</evidence>
<dbReference type="AlphaFoldDB" id="A0ABD3XC33"/>
<sequence length="252" mass="26788">MAEEVVVVSAVRTAVGNLNGSLSSFPAHDLGSACIKEALNRSQVRPDMVSEVILGQVLTAGEGQNPARQASINAGIPFTVPAVSVNMLCGSGLRTVAMGYQAIKSGDSRIVVAGGQESMSRAPHSVHMREGVRFGDSTLMDTMMKDGLIDAFNNYHMGITERPPRKREVVGSIPDRVIPKTYKNGTNKIAIGTAIGTIIVTEDSIIPVPAITPLTEYTVTSMAVILLRYFLIFIAYSSASALSSVKNFVMVS</sequence>
<evidence type="ECO:0000313" key="7">
    <source>
        <dbReference type="Proteomes" id="UP001634394"/>
    </source>
</evidence>
<name>A0ABD3XC33_SINWO</name>
<dbReference type="InterPro" id="IPR020616">
    <property type="entry name" value="Thiolase_N"/>
</dbReference>
<accession>A0ABD3XC33</accession>
<dbReference type="Proteomes" id="UP001634394">
    <property type="component" value="Unassembled WGS sequence"/>
</dbReference>
<dbReference type="GO" id="GO:0016746">
    <property type="term" value="F:acyltransferase activity"/>
    <property type="evidence" value="ECO:0007669"/>
    <property type="project" value="UniProtKB-KW"/>
</dbReference>
<dbReference type="Pfam" id="PF00108">
    <property type="entry name" value="Thiolase_N"/>
    <property type="match status" value="1"/>
</dbReference>
<keyword evidence="7" id="KW-1185">Reference proteome</keyword>
<gene>
    <name evidence="6" type="ORF">ACJMK2_028797</name>
</gene>
<keyword evidence="4" id="KW-0812">Transmembrane</keyword>
<evidence type="ECO:0000256" key="4">
    <source>
        <dbReference type="SAM" id="Phobius"/>
    </source>
</evidence>
<keyword evidence="4" id="KW-0472">Membrane</keyword>
<dbReference type="PANTHER" id="PTHR18919:SF107">
    <property type="entry name" value="ACETYL-COA ACETYLTRANSFERASE, CYTOSOLIC"/>
    <property type="match status" value="1"/>
</dbReference>
<keyword evidence="4" id="KW-1133">Transmembrane helix</keyword>
<evidence type="ECO:0000256" key="2">
    <source>
        <dbReference type="ARBA" id="ARBA00022679"/>
    </source>
</evidence>